<protein>
    <submittedName>
        <fullName evidence="1">Uncharacterized protein</fullName>
    </submittedName>
</protein>
<evidence type="ECO:0000313" key="1">
    <source>
        <dbReference type="EMBL" id="KZT75468.1"/>
    </source>
</evidence>
<keyword evidence="2" id="KW-1185">Reference proteome</keyword>
<dbReference type="EMBL" id="KV239651">
    <property type="protein sequence ID" value="KZT75468.1"/>
    <property type="molecule type" value="Genomic_DNA"/>
</dbReference>
<reference evidence="1 2" key="1">
    <citation type="journal article" date="2015" name="Proc. Natl. Acad. Sci. U.S.A.">
        <title>The resurrection genome of Boea hygrometrica: A blueprint for survival of dehydration.</title>
        <authorList>
            <person name="Xiao L."/>
            <person name="Yang G."/>
            <person name="Zhang L."/>
            <person name="Yang X."/>
            <person name="Zhao S."/>
            <person name="Ji Z."/>
            <person name="Zhou Q."/>
            <person name="Hu M."/>
            <person name="Wang Y."/>
            <person name="Chen M."/>
            <person name="Xu Y."/>
            <person name="Jin H."/>
            <person name="Xiao X."/>
            <person name="Hu G."/>
            <person name="Bao F."/>
            <person name="Hu Y."/>
            <person name="Wan P."/>
            <person name="Li L."/>
            <person name="Deng X."/>
            <person name="Kuang T."/>
            <person name="Xiang C."/>
            <person name="Zhu J.K."/>
            <person name="Oliver M.J."/>
            <person name="He Y."/>
        </authorList>
    </citation>
    <scope>NUCLEOTIDE SEQUENCE [LARGE SCALE GENOMIC DNA]</scope>
    <source>
        <strain evidence="2">cv. XS01</strain>
    </source>
</reference>
<sequence length="61" mass="6636">MALMIGRHTCKLLRRSMVSGLLLRDGATGCTTLGRRMLLGAQIGCPVMRAAVRPRAALRRT</sequence>
<proteinExistence type="predicted"/>
<dbReference type="Proteomes" id="UP000250235">
    <property type="component" value="Unassembled WGS sequence"/>
</dbReference>
<name>A0A2Z6ZX60_9LAMI</name>
<gene>
    <name evidence="1" type="ORF">F511_47507</name>
</gene>
<organism evidence="1 2">
    <name type="scientific">Dorcoceras hygrometricum</name>
    <dbReference type="NCBI Taxonomy" id="472368"/>
    <lineage>
        <taxon>Eukaryota</taxon>
        <taxon>Viridiplantae</taxon>
        <taxon>Streptophyta</taxon>
        <taxon>Embryophyta</taxon>
        <taxon>Tracheophyta</taxon>
        <taxon>Spermatophyta</taxon>
        <taxon>Magnoliopsida</taxon>
        <taxon>eudicotyledons</taxon>
        <taxon>Gunneridae</taxon>
        <taxon>Pentapetalae</taxon>
        <taxon>asterids</taxon>
        <taxon>lamiids</taxon>
        <taxon>Lamiales</taxon>
        <taxon>Gesneriaceae</taxon>
        <taxon>Didymocarpoideae</taxon>
        <taxon>Trichosporeae</taxon>
        <taxon>Loxocarpinae</taxon>
        <taxon>Dorcoceras</taxon>
    </lineage>
</organism>
<accession>A0A2Z6ZX60</accession>
<dbReference type="AlphaFoldDB" id="A0A2Z6ZX60"/>
<evidence type="ECO:0000313" key="2">
    <source>
        <dbReference type="Proteomes" id="UP000250235"/>
    </source>
</evidence>